<sequence>MLTNFLNYEYVIIIMNINKLSIIKYSKFLIQALEKYNCQYDYQYVNYTNNMTKIDIVCNGCKTRFTTTAKLHLKTDRGECPVCFPRRRYDKLSTEKLISLLRKKCDNDFDYSKIYFRGVKHPITLICNKCKQKFNVFPKDFLVSPKCRVCNKTKKSLTKQEFVDRAIKQFGPNKYNYSNTTYQGLMYDISVTCNNCNKNFKVKAKSHLNGRGCDCRL</sequence>
<protein>
    <submittedName>
        <fullName evidence="1">Uncharacterized protein</fullName>
    </submittedName>
</protein>
<dbReference type="EMBL" id="AP024483">
    <property type="protein sequence ID" value="BCS82577.1"/>
    <property type="molecule type" value="Genomic_DNA"/>
</dbReference>
<reference evidence="1 2" key="1">
    <citation type="submission" date="2021-02" db="EMBL/GenBank/DDBJ databases">
        <title>Cotonvirus japonicus, which uses Golgi apparatus of host cells for its virion factory, phylogenetically links tailed tupanvirus and icosahedral mimivirus.</title>
        <authorList>
            <person name="Takahashi H."/>
            <person name="Fukaya S."/>
            <person name="Song C."/>
            <person name="Murata K."/>
            <person name="Takemura M."/>
        </authorList>
    </citation>
    <scope>NUCLEOTIDE SEQUENCE [LARGE SCALE GENOMIC DNA]</scope>
</reference>
<proteinExistence type="predicted"/>
<evidence type="ECO:0000313" key="2">
    <source>
        <dbReference type="Proteomes" id="UP001321479"/>
    </source>
</evidence>
<dbReference type="Proteomes" id="UP001321479">
    <property type="component" value="Segment"/>
</dbReference>
<organism evidence="1 2">
    <name type="scientific">Cotonvirus japonicus</name>
    <dbReference type="NCBI Taxonomy" id="2811091"/>
    <lineage>
        <taxon>Viruses</taxon>
        <taxon>Varidnaviria</taxon>
        <taxon>Bamfordvirae</taxon>
        <taxon>Nucleocytoviricota</taxon>
        <taxon>Megaviricetes</taxon>
        <taxon>Imitervirales</taxon>
        <taxon>Mimiviridae</taxon>
        <taxon>Megamimivirinae</taxon>
        <taxon>Cotonvirus</taxon>
        <taxon>Cotonvirus japonicum</taxon>
    </lineage>
</organism>
<keyword evidence="2" id="KW-1185">Reference proteome</keyword>
<accession>A0ABM7NR59</accession>
<dbReference type="RefSeq" id="YP_010841185.1">
    <property type="nucleotide sequence ID" value="NC_079139.1"/>
</dbReference>
<evidence type="ECO:0000313" key="1">
    <source>
        <dbReference type="EMBL" id="BCS82577.1"/>
    </source>
</evidence>
<dbReference type="GeneID" id="80557782"/>
<name>A0ABM7NR59_9VIRU</name>